<sequence length="170" mass="19081">MKNWVVLLTLIAALGLVNFAIFQKEQLLQHGDTVYLKLAPLDPRSIMQGDYMALRFELADEIEAALTAKALEKQQDTLDGQVQVQLNDQRIARFISIESALNEKTDLSLQFRLRNGQIKFATNAYFFEEGTGNILAEAQFGEFKVGEDGELLLISLTDESLKQLGNSTLR</sequence>
<proteinExistence type="predicted"/>
<organism evidence="1 2">
    <name type="scientific">Thalassotalea marina</name>
    <dbReference type="NCBI Taxonomy" id="1673741"/>
    <lineage>
        <taxon>Bacteria</taxon>
        <taxon>Pseudomonadati</taxon>
        <taxon>Pseudomonadota</taxon>
        <taxon>Gammaproteobacteria</taxon>
        <taxon>Alteromonadales</taxon>
        <taxon>Colwelliaceae</taxon>
        <taxon>Thalassotalea</taxon>
    </lineage>
</organism>
<dbReference type="AlphaFoldDB" id="A0A919BHJ3"/>
<evidence type="ECO:0000313" key="2">
    <source>
        <dbReference type="Proteomes" id="UP000623842"/>
    </source>
</evidence>
<gene>
    <name evidence="1" type="ORF">GCM10017161_16860</name>
</gene>
<reference evidence="1" key="1">
    <citation type="journal article" date="2014" name="Int. J. Syst. Evol. Microbiol.">
        <title>Complete genome sequence of Corynebacterium casei LMG S-19264T (=DSM 44701T), isolated from a smear-ripened cheese.</title>
        <authorList>
            <consortium name="US DOE Joint Genome Institute (JGI-PGF)"/>
            <person name="Walter F."/>
            <person name="Albersmeier A."/>
            <person name="Kalinowski J."/>
            <person name="Ruckert C."/>
        </authorList>
    </citation>
    <scope>NUCLEOTIDE SEQUENCE</scope>
    <source>
        <strain evidence="1">KCTC 42731</strain>
    </source>
</reference>
<keyword evidence="2" id="KW-1185">Reference proteome</keyword>
<accession>A0A919BHJ3</accession>
<comment type="caution">
    <text evidence="1">The sequence shown here is derived from an EMBL/GenBank/DDBJ whole genome shotgun (WGS) entry which is preliminary data.</text>
</comment>
<dbReference type="RefSeq" id="WP_189769184.1">
    <property type="nucleotide sequence ID" value="NZ_BNCK01000003.1"/>
</dbReference>
<dbReference type="EMBL" id="BNCK01000003">
    <property type="protein sequence ID" value="GHF89627.1"/>
    <property type="molecule type" value="Genomic_DNA"/>
</dbReference>
<protein>
    <submittedName>
        <fullName evidence="1">Membrane protein</fullName>
    </submittedName>
</protein>
<dbReference type="Pfam" id="PF14345">
    <property type="entry name" value="GDYXXLXY"/>
    <property type="match status" value="1"/>
</dbReference>
<name>A0A919BHJ3_9GAMM</name>
<dbReference type="Proteomes" id="UP000623842">
    <property type="component" value="Unassembled WGS sequence"/>
</dbReference>
<evidence type="ECO:0000313" key="1">
    <source>
        <dbReference type="EMBL" id="GHF89627.1"/>
    </source>
</evidence>
<reference evidence="1" key="2">
    <citation type="submission" date="2020-09" db="EMBL/GenBank/DDBJ databases">
        <authorList>
            <person name="Sun Q."/>
            <person name="Kim S."/>
        </authorList>
    </citation>
    <scope>NUCLEOTIDE SEQUENCE</scope>
    <source>
        <strain evidence="1">KCTC 42731</strain>
    </source>
</reference>
<dbReference type="InterPro" id="IPR025833">
    <property type="entry name" value="GDYXXLXY"/>
</dbReference>